<evidence type="ECO:0000313" key="2">
    <source>
        <dbReference type="EMBL" id="GAA4055161.1"/>
    </source>
</evidence>
<gene>
    <name evidence="2" type="ORF">GCM10022214_02830</name>
</gene>
<name>A0ABP7UXW5_9ACTN</name>
<protein>
    <recommendedName>
        <fullName evidence="4">Transposase</fullName>
    </recommendedName>
</protein>
<dbReference type="EMBL" id="BAAAZG010000001">
    <property type="protein sequence ID" value="GAA4055161.1"/>
    <property type="molecule type" value="Genomic_DNA"/>
</dbReference>
<proteinExistence type="predicted"/>
<feature type="region of interest" description="Disordered" evidence="1">
    <location>
        <begin position="1"/>
        <end position="31"/>
    </location>
</feature>
<keyword evidence="3" id="KW-1185">Reference proteome</keyword>
<evidence type="ECO:0000256" key="1">
    <source>
        <dbReference type="SAM" id="MobiDB-lite"/>
    </source>
</evidence>
<accession>A0ABP7UXW5</accession>
<organism evidence="2 3">
    <name type="scientific">Actinomadura miaoliensis</name>
    <dbReference type="NCBI Taxonomy" id="430685"/>
    <lineage>
        <taxon>Bacteria</taxon>
        <taxon>Bacillati</taxon>
        <taxon>Actinomycetota</taxon>
        <taxon>Actinomycetes</taxon>
        <taxon>Streptosporangiales</taxon>
        <taxon>Thermomonosporaceae</taxon>
        <taxon>Actinomadura</taxon>
    </lineage>
</organism>
<dbReference type="Proteomes" id="UP001500683">
    <property type="component" value="Unassembled WGS sequence"/>
</dbReference>
<feature type="compositionally biased region" description="Basic and acidic residues" evidence="1">
    <location>
        <begin position="1"/>
        <end position="14"/>
    </location>
</feature>
<reference evidence="3" key="1">
    <citation type="journal article" date="2019" name="Int. J. Syst. Evol. Microbiol.">
        <title>The Global Catalogue of Microorganisms (GCM) 10K type strain sequencing project: providing services to taxonomists for standard genome sequencing and annotation.</title>
        <authorList>
            <consortium name="The Broad Institute Genomics Platform"/>
            <consortium name="The Broad Institute Genome Sequencing Center for Infectious Disease"/>
            <person name="Wu L."/>
            <person name="Ma J."/>
        </authorList>
    </citation>
    <scope>NUCLEOTIDE SEQUENCE [LARGE SCALE GENOMIC DNA]</scope>
    <source>
        <strain evidence="3">JCM 16702</strain>
    </source>
</reference>
<sequence>MSPVRQDRHTEAGDTRSAVAQPSPVRSGDLDSLNGLILRRVQATVTTSQPPVRMSSAAAADWCGIAGTDPHGNGDVQLRDLDRGPFRCSRWPDLAAETATRGSAT</sequence>
<evidence type="ECO:0000313" key="3">
    <source>
        <dbReference type="Proteomes" id="UP001500683"/>
    </source>
</evidence>
<evidence type="ECO:0008006" key="4">
    <source>
        <dbReference type="Google" id="ProtNLM"/>
    </source>
</evidence>
<comment type="caution">
    <text evidence="2">The sequence shown here is derived from an EMBL/GenBank/DDBJ whole genome shotgun (WGS) entry which is preliminary data.</text>
</comment>